<organism evidence="2 3">
    <name type="scientific">Exocentrus adspersus</name>
    <dbReference type="NCBI Taxonomy" id="1586481"/>
    <lineage>
        <taxon>Eukaryota</taxon>
        <taxon>Metazoa</taxon>
        <taxon>Ecdysozoa</taxon>
        <taxon>Arthropoda</taxon>
        <taxon>Hexapoda</taxon>
        <taxon>Insecta</taxon>
        <taxon>Pterygota</taxon>
        <taxon>Neoptera</taxon>
        <taxon>Endopterygota</taxon>
        <taxon>Coleoptera</taxon>
        <taxon>Polyphaga</taxon>
        <taxon>Cucujiformia</taxon>
        <taxon>Chrysomeloidea</taxon>
        <taxon>Cerambycidae</taxon>
        <taxon>Lamiinae</taxon>
        <taxon>Acanthocinini</taxon>
        <taxon>Exocentrus</taxon>
    </lineage>
</organism>
<keyword evidence="3" id="KW-1185">Reference proteome</keyword>
<proteinExistence type="predicted"/>
<feature type="region of interest" description="Disordered" evidence="1">
    <location>
        <begin position="337"/>
        <end position="361"/>
    </location>
</feature>
<gene>
    <name evidence="2" type="ORF">NQ315_011307</name>
</gene>
<evidence type="ECO:0008006" key="4">
    <source>
        <dbReference type="Google" id="ProtNLM"/>
    </source>
</evidence>
<evidence type="ECO:0000256" key="1">
    <source>
        <dbReference type="SAM" id="MobiDB-lite"/>
    </source>
</evidence>
<dbReference type="EMBL" id="JANEYG010000074">
    <property type="protein sequence ID" value="KAJ8914320.1"/>
    <property type="molecule type" value="Genomic_DNA"/>
</dbReference>
<evidence type="ECO:0000313" key="3">
    <source>
        <dbReference type="Proteomes" id="UP001159042"/>
    </source>
</evidence>
<reference evidence="2 3" key="1">
    <citation type="journal article" date="2023" name="Insect Mol. Biol.">
        <title>Genome sequencing provides insights into the evolution of gene families encoding plant cell wall-degrading enzymes in longhorned beetles.</title>
        <authorList>
            <person name="Shin N.R."/>
            <person name="Okamura Y."/>
            <person name="Kirsch R."/>
            <person name="Pauchet Y."/>
        </authorList>
    </citation>
    <scope>NUCLEOTIDE SEQUENCE [LARGE SCALE GENOMIC DNA]</scope>
    <source>
        <strain evidence="2">EAD_L_NR</strain>
    </source>
</reference>
<dbReference type="AlphaFoldDB" id="A0AAV8VJW5"/>
<dbReference type="InterPro" id="IPR045249">
    <property type="entry name" value="HARBI1-like"/>
</dbReference>
<name>A0AAV8VJW5_9CUCU</name>
<dbReference type="PANTHER" id="PTHR22930">
    <property type="match status" value="1"/>
</dbReference>
<accession>A0AAV8VJW5</accession>
<comment type="caution">
    <text evidence="2">The sequence shown here is derived from an EMBL/GenBank/DDBJ whole genome shotgun (WGS) entry which is preliminary data.</text>
</comment>
<dbReference type="Proteomes" id="UP001159042">
    <property type="component" value="Unassembled WGS sequence"/>
</dbReference>
<dbReference type="PANTHER" id="PTHR22930:SF85">
    <property type="entry name" value="GH03217P-RELATED"/>
    <property type="match status" value="1"/>
</dbReference>
<protein>
    <recommendedName>
        <fullName evidence="4">DDE Tnp4 domain-containing protein</fullName>
    </recommendedName>
</protein>
<evidence type="ECO:0000313" key="2">
    <source>
        <dbReference type="EMBL" id="KAJ8914320.1"/>
    </source>
</evidence>
<sequence>MEYPNGLDATQGDKLKLFKQHSNCCLNVWLCSQGYVICSDAPNALSDHLGSHHKEVTSYSDKEFREDFRLSRQTFETILPLVEDIIKKQSTSGRMQINTKTQLFGRPADTRNTRFIQVDIYIRTHTFLSSIGKLFDMGKSSLSDSFFRIIKALNQLAPRIIKWPENINEVSRKFYTIAGMDGVIGSIDGTYIEIKAPQEHPETYITRKCNYAFTLQAICDNSQIHRLFYWLSRLLLLKILQRYFPNNEYIIGDKAYPVLPCCIPPYINRDNLTAAQINCHGFFLPSKWYYISPPGEETISWNLLDSLEPTHNPDTLRAVQAPVPRASKALTLASSSAETGVPTPALPRQCGSTKAAPGDQARPFVDGDRVQNFNTILSQTRQVIERAFALLFGRLRRLKFLDMNRTDWIPATVIAACVIHNLCVDEEAALLEQYTY</sequence>